<sequence length="117" mass="13436">MPPLKAMTKITSLADEIRNRIAQPPAETKEEPKAPRVKKPKTEEAELLRLIREYDNTNHKSLVHVRFDEKTVQTLNHFKMATGVDVTRLVAFAVKQLFEGNPELKAIIKQFIQNMTL</sequence>
<proteinExistence type="predicted"/>
<dbReference type="STRING" id="714943.Mucpa_6863"/>
<dbReference type="HOGENOM" id="CLU_2082152_0_0_10"/>
<dbReference type="Proteomes" id="UP000002774">
    <property type="component" value="Chromosome"/>
</dbReference>
<keyword evidence="3" id="KW-1185">Reference proteome</keyword>
<gene>
    <name evidence="2" type="ORF">Mucpa_6863</name>
</gene>
<feature type="compositionally biased region" description="Basic and acidic residues" evidence="1">
    <location>
        <begin position="27"/>
        <end position="42"/>
    </location>
</feature>
<name>H1Y3W7_9SPHI</name>
<evidence type="ECO:0000313" key="2">
    <source>
        <dbReference type="EMBL" id="EHQ30912.1"/>
    </source>
</evidence>
<reference evidence="2" key="1">
    <citation type="submission" date="2011-09" db="EMBL/GenBank/DDBJ databases">
        <title>The permanent draft genome of Mucilaginibacter paludis DSM 18603.</title>
        <authorList>
            <consortium name="US DOE Joint Genome Institute (JGI-PGF)"/>
            <person name="Lucas S."/>
            <person name="Han J."/>
            <person name="Lapidus A."/>
            <person name="Bruce D."/>
            <person name="Goodwin L."/>
            <person name="Pitluck S."/>
            <person name="Peters L."/>
            <person name="Kyrpides N."/>
            <person name="Mavromatis K."/>
            <person name="Ivanova N."/>
            <person name="Mikhailova N."/>
            <person name="Held B."/>
            <person name="Detter J.C."/>
            <person name="Tapia R."/>
            <person name="Han C."/>
            <person name="Land M."/>
            <person name="Hauser L."/>
            <person name="Markowitz V."/>
            <person name="Cheng J.-F."/>
            <person name="Hugenholtz P."/>
            <person name="Woyke T."/>
            <person name="Wu D."/>
            <person name="Tindall B."/>
            <person name="Brambilla E."/>
            <person name="Klenk H.-P."/>
            <person name="Eisen J.A."/>
        </authorList>
    </citation>
    <scope>NUCLEOTIDE SEQUENCE [LARGE SCALE GENOMIC DNA]</scope>
    <source>
        <strain evidence="2">DSM 18603</strain>
    </source>
</reference>
<evidence type="ECO:0000313" key="3">
    <source>
        <dbReference type="Proteomes" id="UP000002774"/>
    </source>
</evidence>
<protein>
    <submittedName>
        <fullName evidence="2">Uncharacterized protein</fullName>
    </submittedName>
</protein>
<dbReference type="EMBL" id="CM001403">
    <property type="protein sequence ID" value="EHQ30912.1"/>
    <property type="molecule type" value="Genomic_DNA"/>
</dbReference>
<evidence type="ECO:0000256" key="1">
    <source>
        <dbReference type="SAM" id="MobiDB-lite"/>
    </source>
</evidence>
<organism evidence="2 3">
    <name type="scientific">Mucilaginibacter paludis DSM 18603</name>
    <dbReference type="NCBI Taxonomy" id="714943"/>
    <lineage>
        <taxon>Bacteria</taxon>
        <taxon>Pseudomonadati</taxon>
        <taxon>Bacteroidota</taxon>
        <taxon>Sphingobacteriia</taxon>
        <taxon>Sphingobacteriales</taxon>
        <taxon>Sphingobacteriaceae</taxon>
        <taxon>Mucilaginibacter</taxon>
    </lineage>
</organism>
<dbReference type="AlphaFoldDB" id="H1Y3W7"/>
<feature type="region of interest" description="Disordered" evidence="1">
    <location>
        <begin position="15"/>
        <end position="42"/>
    </location>
</feature>
<accession>H1Y3W7</accession>